<accession>A0A6H2EMA6</accession>
<feature type="compositionally biased region" description="Basic and acidic residues" evidence="7">
    <location>
        <begin position="409"/>
        <end position="424"/>
    </location>
</feature>
<evidence type="ECO:0000256" key="8">
    <source>
        <dbReference type="SAM" id="Phobius"/>
    </source>
</evidence>
<feature type="coiled-coil region" evidence="6">
    <location>
        <begin position="357"/>
        <end position="384"/>
    </location>
</feature>
<keyword evidence="4 8" id="KW-1133">Transmembrane helix</keyword>
<evidence type="ECO:0000256" key="5">
    <source>
        <dbReference type="ARBA" id="ARBA00023136"/>
    </source>
</evidence>
<reference evidence="9 10" key="1">
    <citation type="submission" date="2020-03" db="EMBL/GenBank/DDBJ databases">
        <title>Complete genome of Arcanobacterium buesumensis sp. nov. strain 2701.</title>
        <authorList>
            <person name="Borowiak M."/>
            <person name="Alssahen M."/>
            <person name="Laemmler C."/>
            <person name="Malorny B."/>
            <person name="Hassan A."/>
            <person name="Prenger-Berninghoff E."/>
            <person name="Ploetz M."/>
            <person name="Abdulmawjood A."/>
        </authorList>
    </citation>
    <scope>NUCLEOTIDE SEQUENCE [LARGE SCALE GENOMIC DNA]</scope>
    <source>
        <strain evidence="9 10">2701</strain>
    </source>
</reference>
<dbReference type="KEGG" id="arca:HC352_06570"/>
<comment type="subcellular location">
    <subcellularLocation>
        <location evidence="1">Cell membrane</location>
        <topology evidence="1">Multi-pass membrane protein</topology>
    </subcellularLocation>
</comment>
<evidence type="ECO:0000256" key="1">
    <source>
        <dbReference type="ARBA" id="ARBA00004651"/>
    </source>
</evidence>
<organism evidence="9 10">
    <name type="scientific">Arcanobacterium buesumense</name>
    <dbReference type="NCBI Taxonomy" id="2722751"/>
    <lineage>
        <taxon>Bacteria</taxon>
        <taxon>Bacillati</taxon>
        <taxon>Actinomycetota</taxon>
        <taxon>Actinomycetes</taxon>
        <taxon>Actinomycetales</taxon>
        <taxon>Actinomycetaceae</taxon>
        <taxon>Arcanobacterium</taxon>
    </lineage>
</organism>
<dbReference type="InterPro" id="IPR017039">
    <property type="entry name" value="Virul_fac_BrkB"/>
</dbReference>
<name>A0A6H2EMA6_9ACTO</name>
<keyword evidence="2" id="KW-1003">Cell membrane</keyword>
<protein>
    <submittedName>
        <fullName evidence="9">YihY/virulence factor BrkB family protein</fullName>
    </submittedName>
</protein>
<evidence type="ECO:0000256" key="4">
    <source>
        <dbReference type="ARBA" id="ARBA00022989"/>
    </source>
</evidence>
<sequence>MSDTSVTAHPTLMDRLNAVIAWVMELRFVRAFGRYMWARGYLLSGGIAYSALFAIAGALTIGFTTFFYLLGGNKDLQQTLFETVNASLPGILKVEGNESGLLDPQDLIIENPINPASIISFFVLLWSAASLMTALRIAILGMFGITYLQRPFIKAKLLDISGFLMIGIGALTTVALVTVSTQLSEHILLWLDVSGTVGSFFIQSLPIAIALVVDTLIFMFLFSVMSGAHPPLKDLVIGSFLAGIGSSTLRVLGTTVVSSVSSNALLAPFAAIITLLIWVNLLAQVTLVAAAFVANPPKPGVPTRSQLEHSEEYPNYVTKSVKRTLEWNFDPMTGVVAPHPTDTIEEKIAPPWTGMRAAWMKRKIARAEEKLVDAQAQLSDVRDAYVQAAWDAYKKKSVPTTSSEYAQADPHDVGERLARDSEEN</sequence>
<dbReference type="PANTHER" id="PTHR30213:SF1">
    <property type="entry name" value="INNER MEMBRANE PROTEIN YHJD"/>
    <property type="match status" value="1"/>
</dbReference>
<keyword evidence="10" id="KW-1185">Reference proteome</keyword>
<dbReference type="PANTHER" id="PTHR30213">
    <property type="entry name" value="INNER MEMBRANE PROTEIN YHJD"/>
    <property type="match status" value="1"/>
</dbReference>
<keyword evidence="3 8" id="KW-0812">Transmembrane</keyword>
<feature type="transmembrane region" description="Helical" evidence="8">
    <location>
        <begin position="157"/>
        <end position="180"/>
    </location>
</feature>
<feature type="transmembrane region" description="Helical" evidence="8">
    <location>
        <begin position="118"/>
        <end position="145"/>
    </location>
</feature>
<proteinExistence type="predicted"/>
<evidence type="ECO:0000313" key="10">
    <source>
        <dbReference type="Proteomes" id="UP000502298"/>
    </source>
</evidence>
<dbReference type="Proteomes" id="UP000502298">
    <property type="component" value="Chromosome"/>
</dbReference>
<evidence type="ECO:0000256" key="6">
    <source>
        <dbReference type="SAM" id="Coils"/>
    </source>
</evidence>
<feature type="transmembrane region" description="Helical" evidence="8">
    <location>
        <begin position="200"/>
        <end position="223"/>
    </location>
</feature>
<evidence type="ECO:0000256" key="7">
    <source>
        <dbReference type="SAM" id="MobiDB-lite"/>
    </source>
</evidence>
<keyword evidence="6" id="KW-0175">Coiled coil</keyword>
<dbReference type="RefSeq" id="WP_168918135.1">
    <property type="nucleotide sequence ID" value="NZ_CP050804.1"/>
</dbReference>
<gene>
    <name evidence="9" type="ORF">HC352_06570</name>
</gene>
<evidence type="ECO:0000313" key="9">
    <source>
        <dbReference type="EMBL" id="QJC22204.1"/>
    </source>
</evidence>
<dbReference type="Pfam" id="PF03631">
    <property type="entry name" value="Virul_fac_BrkB"/>
    <property type="match status" value="1"/>
</dbReference>
<dbReference type="EMBL" id="CP050804">
    <property type="protein sequence ID" value="QJC22204.1"/>
    <property type="molecule type" value="Genomic_DNA"/>
</dbReference>
<feature type="region of interest" description="Disordered" evidence="7">
    <location>
        <begin position="397"/>
        <end position="424"/>
    </location>
</feature>
<dbReference type="AlphaFoldDB" id="A0A6H2EMA6"/>
<evidence type="ECO:0000256" key="2">
    <source>
        <dbReference type="ARBA" id="ARBA00022475"/>
    </source>
</evidence>
<feature type="transmembrane region" description="Helical" evidence="8">
    <location>
        <begin position="235"/>
        <end position="253"/>
    </location>
</feature>
<feature type="transmembrane region" description="Helical" evidence="8">
    <location>
        <begin position="265"/>
        <end position="294"/>
    </location>
</feature>
<feature type="transmembrane region" description="Helical" evidence="8">
    <location>
        <begin position="41"/>
        <end position="70"/>
    </location>
</feature>
<dbReference type="GO" id="GO:0005886">
    <property type="term" value="C:plasma membrane"/>
    <property type="evidence" value="ECO:0007669"/>
    <property type="project" value="UniProtKB-SubCell"/>
</dbReference>
<evidence type="ECO:0000256" key="3">
    <source>
        <dbReference type="ARBA" id="ARBA00022692"/>
    </source>
</evidence>
<keyword evidence="5 8" id="KW-0472">Membrane</keyword>